<dbReference type="AlphaFoldDB" id="A0A9X4R3J6"/>
<evidence type="ECO:0000313" key="2">
    <source>
        <dbReference type="Proteomes" id="UP001152766"/>
    </source>
</evidence>
<dbReference type="EMBL" id="SGUG01000004">
    <property type="protein sequence ID" value="MDG0861510.1"/>
    <property type="molecule type" value="Genomic_DNA"/>
</dbReference>
<proteinExistence type="predicted"/>
<comment type="caution">
    <text evidence="1">The sequence shown here is derived from an EMBL/GenBank/DDBJ whole genome shotgun (WGS) entry which is preliminary data.</text>
</comment>
<evidence type="ECO:0000313" key="1">
    <source>
        <dbReference type="EMBL" id="MDG0861510.1"/>
    </source>
</evidence>
<gene>
    <name evidence="1" type="ORF">EXJ73_03350</name>
</gene>
<sequence length="60" mass="6263">MATRLEKAYMPVGDILSVALVAQREPLCSKVSRAVDRIELAVKRPEGSAAPRGAGGGDVV</sequence>
<protein>
    <submittedName>
        <fullName evidence="1">Uncharacterized protein</fullName>
    </submittedName>
</protein>
<reference evidence="1" key="1">
    <citation type="submission" date="2019-02" db="EMBL/GenBank/DDBJ databases">
        <title>Draft genome of the type strain Pelomonas aquatica CCUG 52575T.</title>
        <authorList>
            <person name="Gomila M."/>
            <person name="Lalucat J."/>
        </authorList>
    </citation>
    <scope>NUCLEOTIDE SEQUENCE</scope>
    <source>
        <strain evidence="1">CCUG 52575</strain>
    </source>
</reference>
<dbReference type="Proteomes" id="UP001152766">
    <property type="component" value="Unassembled WGS sequence"/>
</dbReference>
<name>A0A9X4R3J6_9BURK</name>
<organism evidence="1 2">
    <name type="scientific">Pelomonas aquatica</name>
    <dbReference type="NCBI Taxonomy" id="431058"/>
    <lineage>
        <taxon>Bacteria</taxon>
        <taxon>Pseudomonadati</taxon>
        <taxon>Pseudomonadota</taxon>
        <taxon>Betaproteobacteria</taxon>
        <taxon>Burkholderiales</taxon>
        <taxon>Sphaerotilaceae</taxon>
        <taxon>Roseateles</taxon>
    </lineage>
</organism>
<accession>A0A9X4R3J6</accession>
<keyword evidence="2" id="KW-1185">Reference proteome</keyword>